<comment type="similarity">
    <text evidence="1">Belongs to the LovG family.</text>
</comment>
<keyword evidence="2 5" id="KW-0378">Hydrolase</keyword>
<protein>
    <submittedName>
        <fullName evidence="5">Putative phospholipase/carboxyhydrolase</fullName>
    </submittedName>
</protein>
<evidence type="ECO:0000256" key="2">
    <source>
        <dbReference type="ARBA" id="ARBA00022801"/>
    </source>
</evidence>
<dbReference type="GO" id="GO:0016787">
    <property type="term" value="F:hydrolase activity"/>
    <property type="evidence" value="ECO:0007669"/>
    <property type="project" value="UniProtKB-KW"/>
</dbReference>
<dbReference type="FunFam" id="3.40.50.1820:FF:000073">
    <property type="entry name" value="esterase OVCA2 isoform X6"/>
    <property type="match status" value="1"/>
</dbReference>
<feature type="domain" description="Serine hydrolase" evidence="4">
    <location>
        <begin position="20"/>
        <end position="220"/>
    </location>
</feature>
<evidence type="ECO:0000259" key="4">
    <source>
        <dbReference type="Pfam" id="PF03959"/>
    </source>
</evidence>
<feature type="non-terminal residue" evidence="5">
    <location>
        <position position="1"/>
    </location>
</feature>
<dbReference type="InterPro" id="IPR005645">
    <property type="entry name" value="FSH-like_dom"/>
</dbReference>
<dbReference type="Pfam" id="PF03959">
    <property type="entry name" value="FSH1"/>
    <property type="match status" value="1"/>
</dbReference>
<evidence type="ECO:0000256" key="3">
    <source>
        <dbReference type="SAM" id="MobiDB-lite"/>
    </source>
</evidence>
<dbReference type="EMBL" id="GDAI01000082">
    <property type="protein sequence ID" value="JAI17521.1"/>
    <property type="molecule type" value="mRNA"/>
</dbReference>
<dbReference type="Gene3D" id="3.40.50.1820">
    <property type="entry name" value="alpha/beta hydrolase"/>
    <property type="match status" value="1"/>
</dbReference>
<dbReference type="InterPro" id="IPR050593">
    <property type="entry name" value="LovG"/>
</dbReference>
<evidence type="ECO:0000256" key="1">
    <source>
        <dbReference type="ARBA" id="ARBA00005863"/>
    </source>
</evidence>
<feature type="compositionally biased region" description="Acidic residues" evidence="3">
    <location>
        <begin position="247"/>
        <end position="260"/>
    </location>
</feature>
<reference evidence="5" key="1">
    <citation type="journal article" date="2015" name="Insect Biochem. Mol. Biol.">
        <title>An insight into the sialome of the horse fly, Tabanus bromius.</title>
        <authorList>
            <person name="Ribeiro J.M."/>
            <person name="Kazimirova M."/>
            <person name="Takac P."/>
            <person name="Andersen J.F."/>
            <person name="Francischetti I.M."/>
        </authorList>
    </citation>
    <scope>NUCLEOTIDE SEQUENCE</scope>
</reference>
<organism evidence="5">
    <name type="scientific">Tabanus bromius</name>
    <name type="common">Band-eyed brown horse fly</name>
    <dbReference type="NCBI Taxonomy" id="304241"/>
    <lineage>
        <taxon>Eukaryota</taxon>
        <taxon>Metazoa</taxon>
        <taxon>Ecdysozoa</taxon>
        <taxon>Arthropoda</taxon>
        <taxon>Hexapoda</taxon>
        <taxon>Insecta</taxon>
        <taxon>Pterygota</taxon>
        <taxon>Neoptera</taxon>
        <taxon>Endopterygota</taxon>
        <taxon>Diptera</taxon>
        <taxon>Brachycera</taxon>
        <taxon>Tabanomorpha</taxon>
        <taxon>Tabanoidea</taxon>
        <taxon>Tabanidae</taxon>
        <taxon>Tabanus</taxon>
    </lineage>
</organism>
<feature type="region of interest" description="Disordered" evidence="3">
    <location>
        <begin position="241"/>
        <end position="284"/>
    </location>
</feature>
<dbReference type="PANTHER" id="PTHR48070:SF6">
    <property type="entry name" value="ESTERASE OVCA2"/>
    <property type="match status" value="1"/>
</dbReference>
<proteinExistence type="evidence at transcript level"/>
<feature type="compositionally biased region" description="Acidic residues" evidence="3">
    <location>
        <begin position="268"/>
        <end position="278"/>
    </location>
</feature>
<evidence type="ECO:0000313" key="5">
    <source>
        <dbReference type="EMBL" id="JAI17521.1"/>
    </source>
</evidence>
<dbReference type="GO" id="GO:0032526">
    <property type="term" value="P:response to retinoic acid"/>
    <property type="evidence" value="ECO:0007669"/>
    <property type="project" value="TreeGrafter"/>
</dbReference>
<accession>A0A0K8TTP9</accession>
<sequence length="284" mass="32099">PEMAKDSETSPESADVLQDRLRILCLHGYRQNADSFKSKLGSFRKFVKKYADFVFITAPHNAAPMPGEEDKDISDQKSWWFNKDDKTFKGTNQNGPAYGFGESVKLVEKVWTEQGPFHGLLGFSQGACFVSLLCSLGQRNFSVVRPKFAILASGFRSGSLAHRNYYEVEITIPTLHIYGEKDEIIPKEMSLELLEKFSEPKILTHPGGHYFPATAKEKQTFVNFFEDRLIAVLEEQELERAAAVFEEQSENDNEGESEEDKEGKSNTESDDISGESEEDVKKNM</sequence>
<dbReference type="GO" id="GO:0005634">
    <property type="term" value="C:nucleus"/>
    <property type="evidence" value="ECO:0007669"/>
    <property type="project" value="TreeGrafter"/>
</dbReference>
<dbReference type="InterPro" id="IPR029058">
    <property type="entry name" value="AB_hydrolase_fold"/>
</dbReference>
<dbReference type="SUPFAM" id="SSF53474">
    <property type="entry name" value="alpha/beta-Hydrolases"/>
    <property type="match status" value="1"/>
</dbReference>
<name>A0A0K8TTP9_TABBR</name>
<dbReference type="PANTHER" id="PTHR48070">
    <property type="entry name" value="ESTERASE OVCA2"/>
    <property type="match status" value="1"/>
</dbReference>
<dbReference type="GO" id="GO:0005737">
    <property type="term" value="C:cytoplasm"/>
    <property type="evidence" value="ECO:0007669"/>
    <property type="project" value="TreeGrafter"/>
</dbReference>
<dbReference type="AlphaFoldDB" id="A0A0K8TTP9"/>